<feature type="transmembrane region" description="Helical" evidence="1">
    <location>
        <begin position="234"/>
        <end position="257"/>
    </location>
</feature>
<gene>
    <name evidence="3" type="ORF">WMO43_01485</name>
</gene>
<proteinExistence type="predicted"/>
<organism evidence="3 4">
    <name type="scientific">Maccoyibacter intestinihominis</name>
    <dbReference type="NCBI Taxonomy" id="3133499"/>
    <lineage>
        <taxon>Bacteria</taxon>
        <taxon>Bacillati</taxon>
        <taxon>Bacillota</taxon>
        <taxon>Clostridia</taxon>
        <taxon>Lachnospirales</taxon>
        <taxon>Lachnospiraceae</taxon>
        <taxon>Maccoyibacter</taxon>
    </lineage>
</organism>
<keyword evidence="1" id="KW-1133">Transmembrane helix</keyword>
<evidence type="ECO:0000313" key="3">
    <source>
        <dbReference type="EMBL" id="MEQ2556554.1"/>
    </source>
</evidence>
<feature type="transmembrane region" description="Helical" evidence="1">
    <location>
        <begin position="157"/>
        <end position="175"/>
    </location>
</feature>
<dbReference type="PANTHER" id="PTHR36435:SF1">
    <property type="entry name" value="CAAX AMINO TERMINAL PROTEASE FAMILY PROTEIN"/>
    <property type="match status" value="1"/>
</dbReference>
<comment type="caution">
    <text evidence="3">The sequence shown here is derived from an EMBL/GenBank/DDBJ whole genome shotgun (WGS) entry which is preliminary data.</text>
</comment>
<feature type="transmembrane region" description="Helical" evidence="1">
    <location>
        <begin position="12"/>
        <end position="36"/>
    </location>
</feature>
<dbReference type="Pfam" id="PF02517">
    <property type="entry name" value="Rce1-like"/>
    <property type="match status" value="1"/>
</dbReference>
<sequence>MKDIKWYRAWDIVYPVGIYYVLMNVATFVVCLIVPLTDESYGFIKVLTTLFVLPVVYVMYRNDQLRRGVQKAKAKDLFLDMGSEIVPLLGILVMAACAAVVLNNLISWTPLMKVSATYQSVTRKFFGGAVIFEILGPCILVPVLEEYVFRGLVYKRLREWLGMTWAVVISAIIFGMMHMNIVQFVYAGFLGVFLALCVERTKHLYGAILAHMAANTISVIRTETNWLSWMDESLQAQALTTVGMGLVFIGLYLLVFWKGKGDGKKII</sequence>
<accession>A0ABV1HA33</accession>
<evidence type="ECO:0000256" key="1">
    <source>
        <dbReference type="SAM" id="Phobius"/>
    </source>
</evidence>
<feature type="domain" description="CAAX prenyl protease 2/Lysostaphin resistance protein A-like" evidence="2">
    <location>
        <begin position="130"/>
        <end position="217"/>
    </location>
</feature>
<protein>
    <submittedName>
        <fullName evidence="3">Type II CAAX endopeptidase family protein</fullName>
    </submittedName>
</protein>
<reference evidence="3 4" key="1">
    <citation type="submission" date="2024-03" db="EMBL/GenBank/DDBJ databases">
        <title>Human intestinal bacterial collection.</title>
        <authorList>
            <person name="Pauvert C."/>
            <person name="Hitch T.C.A."/>
            <person name="Clavel T."/>
        </authorList>
    </citation>
    <scope>NUCLEOTIDE SEQUENCE [LARGE SCALE GENOMIC DNA]</scope>
    <source>
        <strain evidence="3 4">CLA-AA-H185</strain>
    </source>
</reference>
<dbReference type="RefSeq" id="WP_353529507.1">
    <property type="nucleotide sequence ID" value="NZ_JBBMEX010000001.1"/>
</dbReference>
<dbReference type="EMBL" id="JBBMEX010000001">
    <property type="protein sequence ID" value="MEQ2556554.1"/>
    <property type="molecule type" value="Genomic_DNA"/>
</dbReference>
<feature type="transmembrane region" description="Helical" evidence="1">
    <location>
        <begin position="81"/>
        <end position="105"/>
    </location>
</feature>
<keyword evidence="1" id="KW-0812">Transmembrane</keyword>
<feature type="transmembrane region" description="Helical" evidence="1">
    <location>
        <begin position="181"/>
        <end position="197"/>
    </location>
</feature>
<dbReference type="InterPro" id="IPR003675">
    <property type="entry name" value="Rce1/LyrA-like_dom"/>
</dbReference>
<feature type="transmembrane region" description="Helical" evidence="1">
    <location>
        <begin position="204"/>
        <end position="222"/>
    </location>
</feature>
<keyword evidence="4" id="KW-1185">Reference proteome</keyword>
<keyword evidence="1" id="KW-0472">Membrane</keyword>
<feature type="transmembrane region" description="Helical" evidence="1">
    <location>
        <begin position="125"/>
        <end position="145"/>
    </location>
</feature>
<evidence type="ECO:0000259" key="2">
    <source>
        <dbReference type="Pfam" id="PF02517"/>
    </source>
</evidence>
<dbReference type="InterPro" id="IPR052710">
    <property type="entry name" value="CAAX_protease"/>
</dbReference>
<name>A0ABV1HA33_9FIRM</name>
<dbReference type="PANTHER" id="PTHR36435">
    <property type="entry name" value="SLR1288 PROTEIN"/>
    <property type="match status" value="1"/>
</dbReference>
<feature type="transmembrane region" description="Helical" evidence="1">
    <location>
        <begin position="42"/>
        <end position="60"/>
    </location>
</feature>
<evidence type="ECO:0000313" key="4">
    <source>
        <dbReference type="Proteomes" id="UP001454489"/>
    </source>
</evidence>
<dbReference type="Proteomes" id="UP001454489">
    <property type="component" value="Unassembled WGS sequence"/>
</dbReference>